<keyword evidence="5" id="KW-0539">Nucleus</keyword>
<dbReference type="InterPro" id="IPR009057">
    <property type="entry name" value="Homeodomain-like_sf"/>
</dbReference>
<dbReference type="CDD" id="cd00167">
    <property type="entry name" value="SANT"/>
    <property type="match status" value="1"/>
</dbReference>
<dbReference type="PROSITE" id="PS51294">
    <property type="entry name" value="HTH_MYB"/>
    <property type="match status" value="1"/>
</dbReference>
<sequence>MRGDSGGGGGGGDGAMRRCSQCGNNGHNARTCPGRGVRLFGVRIAEGSIRKSVSMGNISHYAAAIGGASPGDGGAAAAAAAAECGDGYASEGFEAGNASARRERKKGVAWTEEEHRMFLVGLHKLGKGDWRGISRNFVITRTPTQVASHAQKYFIRQSNSSRRKRRSSLFDMVTDEPADIQLHPTTSQELEEKGINAQPALLVHQEEHKPTGSSSNDGERDFPKAENFSGTYPVIFPAYFPPFVTFPYPSWPIYGSAETVEKAHQIIKPTAVHSKAPLNVDDLVGMSQLSLGAKSSAENRVLPLSLEVLHGSGRQSAFHAKLPASCSSIGSPDSPIHASK</sequence>
<evidence type="ECO:0008006" key="12">
    <source>
        <dbReference type="Google" id="ProtNLM"/>
    </source>
</evidence>
<dbReference type="PANTHER" id="PTHR44191:SF26">
    <property type="entry name" value="TRANSCRIPTION FACTOR KUA1"/>
    <property type="match status" value="1"/>
</dbReference>
<dbReference type="Gene3D" id="1.10.10.60">
    <property type="entry name" value="Homeodomain-like"/>
    <property type="match status" value="1"/>
</dbReference>
<evidence type="ECO:0000256" key="1">
    <source>
        <dbReference type="ARBA" id="ARBA00004123"/>
    </source>
</evidence>
<keyword evidence="2" id="KW-0805">Transcription regulation</keyword>
<feature type="domain" description="Myb-like" evidence="7">
    <location>
        <begin position="102"/>
        <end position="154"/>
    </location>
</feature>
<dbReference type="GO" id="GO:0003700">
    <property type="term" value="F:DNA-binding transcription factor activity"/>
    <property type="evidence" value="ECO:0007669"/>
    <property type="project" value="UniProtKB-ARBA"/>
</dbReference>
<keyword evidence="6" id="KW-0862">Zinc</keyword>
<dbReference type="EMBL" id="LR862141">
    <property type="protein sequence ID" value="CAD1820637.1"/>
    <property type="molecule type" value="Genomic_DNA"/>
</dbReference>
<gene>
    <name evidence="11" type="ORF">CB5_LOCUS3848</name>
</gene>
<keyword evidence="6" id="KW-0479">Metal-binding</keyword>
<evidence type="ECO:0000256" key="2">
    <source>
        <dbReference type="ARBA" id="ARBA00023015"/>
    </source>
</evidence>
<dbReference type="GO" id="GO:0009723">
    <property type="term" value="P:response to ethylene"/>
    <property type="evidence" value="ECO:0007669"/>
    <property type="project" value="TreeGrafter"/>
</dbReference>
<dbReference type="InterPro" id="IPR001878">
    <property type="entry name" value="Znf_CCHC"/>
</dbReference>
<proteinExistence type="predicted"/>
<evidence type="ECO:0000259" key="10">
    <source>
        <dbReference type="PROSITE" id="PS51294"/>
    </source>
</evidence>
<dbReference type="PROSITE" id="PS50090">
    <property type="entry name" value="MYB_LIKE"/>
    <property type="match status" value="1"/>
</dbReference>
<dbReference type="PROSITE" id="PS51293">
    <property type="entry name" value="SANT"/>
    <property type="match status" value="1"/>
</dbReference>
<evidence type="ECO:0000256" key="4">
    <source>
        <dbReference type="ARBA" id="ARBA00023163"/>
    </source>
</evidence>
<evidence type="ECO:0000256" key="6">
    <source>
        <dbReference type="PROSITE-ProRule" id="PRU00047"/>
    </source>
</evidence>
<comment type="subcellular location">
    <subcellularLocation>
        <location evidence="1">Nucleus</location>
    </subcellularLocation>
</comment>
<keyword evidence="4" id="KW-0804">Transcription</keyword>
<dbReference type="InterPro" id="IPR006447">
    <property type="entry name" value="Myb_dom_plants"/>
</dbReference>
<reference evidence="11" key="1">
    <citation type="submission" date="2020-07" db="EMBL/GenBank/DDBJ databases">
        <authorList>
            <person name="Lin J."/>
        </authorList>
    </citation>
    <scope>NUCLEOTIDE SEQUENCE</scope>
</reference>
<evidence type="ECO:0000256" key="5">
    <source>
        <dbReference type="ARBA" id="ARBA00023242"/>
    </source>
</evidence>
<protein>
    <recommendedName>
        <fullName evidence="12">Transcription factor MYB1R1</fullName>
    </recommendedName>
</protein>
<dbReference type="GO" id="GO:0003677">
    <property type="term" value="F:DNA binding"/>
    <property type="evidence" value="ECO:0007669"/>
    <property type="project" value="UniProtKB-KW"/>
</dbReference>
<evidence type="ECO:0000313" key="11">
    <source>
        <dbReference type="EMBL" id="CAD1820637.1"/>
    </source>
</evidence>
<accession>A0A6V7NQ86</accession>
<dbReference type="PROSITE" id="PS50158">
    <property type="entry name" value="ZF_CCHC"/>
    <property type="match status" value="1"/>
</dbReference>
<name>A0A6V7NQ86_ANACO</name>
<dbReference type="FunFam" id="1.10.10.60:FF:000009">
    <property type="entry name" value="transcription factor MYB1R1"/>
    <property type="match status" value="1"/>
</dbReference>
<feature type="domain" description="HTH myb-type" evidence="10">
    <location>
        <begin position="102"/>
        <end position="158"/>
    </location>
</feature>
<dbReference type="NCBIfam" id="TIGR01557">
    <property type="entry name" value="myb_SHAQKYF"/>
    <property type="match status" value="1"/>
</dbReference>
<dbReference type="GO" id="GO:0009739">
    <property type="term" value="P:response to gibberellin"/>
    <property type="evidence" value="ECO:0007669"/>
    <property type="project" value="TreeGrafter"/>
</dbReference>
<evidence type="ECO:0000259" key="9">
    <source>
        <dbReference type="PROSITE" id="PS51293"/>
    </source>
</evidence>
<dbReference type="SMART" id="SM00717">
    <property type="entry name" value="SANT"/>
    <property type="match status" value="1"/>
</dbReference>
<dbReference type="InterPro" id="IPR001005">
    <property type="entry name" value="SANT/Myb"/>
</dbReference>
<dbReference type="GO" id="GO:0008270">
    <property type="term" value="F:zinc ion binding"/>
    <property type="evidence" value="ECO:0007669"/>
    <property type="project" value="UniProtKB-KW"/>
</dbReference>
<dbReference type="AlphaFoldDB" id="A0A6V7NQ86"/>
<dbReference type="InterPro" id="IPR017884">
    <property type="entry name" value="SANT_dom"/>
</dbReference>
<organism evidence="11">
    <name type="scientific">Ananas comosus var. bracteatus</name>
    <name type="common">red pineapple</name>
    <dbReference type="NCBI Taxonomy" id="296719"/>
    <lineage>
        <taxon>Eukaryota</taxon>
        <taxon>Viridiplantae</taxon>
        <taxon>Streptophyta</taxon>
        <taxon>Embryophyta</taxon>
        <taxon>Tracheophyta</taxon>
        <taxon>Spermatophyta</taxon>
        <taxon>Magnoliopsida</taxon>
        <taxon>Liliopsida</taxon>
        <taxon>Poales</taxon>
        <taxon>Bromeliaceae</taxon>
        <taxon>Bromelioideae</taxon>
        <taxon>Ananas</taxon>
    </lineage>
</organism>
<evidence type="ECO:0000256" key="3">
    <source>
        <dbReference type="ARBA" id="ARBA00023125"/>
    </source>
</evidence>
<dbReference type="PANTHER" id="PTHR44191">
    <property type="entry name" value="TRANSCRIPTION FACTOR KUA1"/>
    <property type="match status" value="1"/>
</dbReference>
<dbReference type="Pfam" id="PF00249">
    <property type="entry name" value="Myb_DNA-binding"/>
    <property type="match status" value="1"/>
</dbReference>
<keyword evidence="3" id="KW-0238">DNA-binding</keyword>
<evidence type="ECO:0000259" key="7">
    <source>
        <dbReference type="PROSITE" id="PS50090"/>
    </source>
</evidence>
<dbReference type="GO" id="GO:0005634">
    <property type="term" value="C:nucleus"/>
    <property type="evidence" value="ECO:0007669"/>
    <property type="project" value="UniProtKB-SubCell"/>
</dbReference>
<feature type="domain" description="SANT" evidence="9">
    <location>
        <begin position="110"/>
        <end position="158"/>
    </location>
</feature>
<dbReference type="InterPro" id="IPR017930">
    <property type="entry name" value="Myb_dom"/>
</dbReference>
<dbReference type="GO" id="GO:0009744">
    <property type="term" value="P:response to sucrose"/>
    <property type="evidence" value="ECO:0007669"/>
    <property type="project" value="UniProtKB-ARBA"/>
</dbReference>
<dbReference type="InterPro" id="IPR052245">
    <property type="entry name" value="Plant_Stress_Dev_TF"/>
</dbReference>
<dbReference type="SUPFAM" id="SSF46689">
    <property type="entry name" value="Homeodomain-like"/>
    <property type="match status" value="1"/>
</dbReference>
<feature type="domain" description="CCHC-type" evidence="8">
    <location>
        <begin position="17"/>
        <end position="33"/>
    </location>
</feature>
<keyword evidence="6" id="KW-0863">Zinc-finger</keyword>
<evidence type="ECO:0000259" key="8">
    <source>
        <dbReference type="PROSITE" id="PS50158"/>
    </source>
</evidence>